<evidence type="ECO:0000256" key="1">
    <source>
        <dbReference type="ARBA" id="ARBA00022763"/>
    </source>
</evidence>
<protein>
    <submittedName>
        <fullName evidence="3">MGMT family protein</fullName>
    </submittedName>
</protein>
<proteinExistence type="predicted"/>
<gene>
    <name evidence="3" type="ORF">M6B22_16730</name>
</gene>
<dbReference type="RefSeq" id="WP_269442699.1">
    <property type="nucleotide sequence ID" value="NZ_CP097463.1"/>
</dbReference>
<dbReference type="CDD" id="cd06445">
    <property type="entry name" value="ATase"/>
    <property type="match status" value="1"/>
</dbReference>
<dbReference type="Pfam" id="PF01035">
    <property type="entry name" value="DNA_binding_1"/>
    <property type="match status" value="1"/>
</dbReference>
<dbReference type="Gene3D" id="1.10.10.10">
    <property type="entry name" value="Winged helix-like DNA-binding domain superfamily/Winged helix DNA-binding domain"/>
    <property type="match status" value="1"/>
</dbReference>
<dbReference type="PANTHER" id="PTHR42942:SF1">
    <property type="entry name" value="ALKYLTRANSFERASE-LIKE PROTEIN 1"/>
    <property type="match status" value="1"/>
</dbReference>
<evidence type="ECO:0000313" key="4">
    <source>
        <dbReference type="Proteomes" id="UP001164693"/>
    </source>
</evidence>
<dbReference type="SUPFAM" id="SSF46767">
    <property type="entry name" value="Methylated DNA-protein cysteine methyltransferase, C-terminal domain"/>
    <property type="match status" value="1"/>
</dbReference>
<dbReference type="InterPro" id="IPR052520">
    <property type="entry name" value="ATL_DNA_repair"/>
</dbReference>
<organism evidence="3 4">
    <name type="scientific">Jatrophihabitans cynanchi</name>
    <dbReference type="NCBI Taxonomy" id="2944128"/>
    <lineage>
        <taxon>Bacteria</taxon>
        <taxon>Bacillati</taxon>
        <taxon>Actinomycetota</taxon>
        <taxon>Actinomycetes</taxon>
        <taxon>Jatrophihabitantales</taxon>
        <taxon>Jatrophihabitantaceae</taxon>
        <taxon>Jatrophihabitans</taxon>
    </lineage>
</organism>
<dbReference type="Proteomes" id="UP001164693">
    <property type="component" value="Chromosome"/>
</dbReference>
<keyword evidence="1" id="KW-0227">DNA damage</keyword>
<keyword evidence="4" id="KW-1185">Reference proteome</keyword>
<dbReference type="InterPro" id="IPR036217">
    <property type="entry name" value="MethylDNA_cys_MeTrfase_DNAb"/>
</dbReference>
<sequence length="99" mass="11153">MSDESLPHRILACVESIPRGRVMSYGDIAEYCGANTPRLVGRVLSLDGGTVPWHRVVRSDGSLATHKSDRQRELLEAEGVRFRRERVDMRACRWDGAQS</sequence>
<feature type="domain" description="Methylated-DNA-[protein]-cysteine S-methyltransferase DNA binding" evidence="2">
    <location>
        <begin position="8"/>
        <end position="80"/>
    </location>
</feature>
<dbReference type="InterPro" id="IPR036388">
    <property type="entry name" value="WH-like_DNA-bd_sf"/>
</dbReference>
<accession>A0ABY7JUE9</accession>
<dbReference type="InterPro" id="IPR014048">
    <property type="entry name" value="MethylDNA_cys_MeTrfase_DNA-bd"/>
</dbReference>
<evidence type="ECO:0000313" key="3">
    <source>
        <dbReference type="EMBL" id="WAX56170.1"/>
    </source>
</evidence>
<dbReference type="PANTHER" id="PTHR42942">
    <property type="entry name" value="6-O-METHYLGUANINE DNA METHYLTRANSFERASE"/>
    <property type="match status" value="1"/>
</dbReference>
<name>A0ABY7JUE9_9ACTN</name>
<evidence type="ECO:0000259" key="2">
    <source>
        <dbReference type="Pfam" id="PF01035"/>
    </source>
</evidence>
<reference evidence="3" key="1">
    <citation type="submission" date="2022-05" db="EMBL/GenBank/DDBJ databases">
        <title>Jatrophihabitans sp. SB3-54 whole genome sequence.</title>
        <authorList>
            <person name="Suh M.K."/>
            <person name="Eom M.K."/>
            <person name="Kim J.S."/>
            <person name="Kim H.S."/>
            <person name="Do H.E."/>
            <person name="Shin Y.K."/>
            <person name="Lee J.-S."/>
        </authorList>
    </citation>
    <scope>NUCLEOTIDE SEQUENCE</scope>
    <source>
        <strain evidence="3">SB3-54</strain>
    </source>
</reference>
<dbReference type="EMBL" id="CP097463">
    <property type="protein sequence ID" value="WAX56170.1"/>
    <property type="molecule type" value="Genomic_DNA"/>
</dbReference>